<dbReference type="GO" id="GO:0050661">
    <property type="term" value="F:NADP binding"/>
    <property type="evidence" value="ECO:0007669"/>
    <property type="project" value="InterPro"/>
</dbReference>
<comment type="subunit">
    <text evidence="7">Homodimer.</text>
</comment>
<evidence type="ECO:0000256" key="6">
    <source>
        <dbReference type="ARBA" id="ARBA00023141"/>
    </source>
</evidence>
<feature type="binding site" evidence="7">
    <location>
        <position position="107"/>
    </location>
    <ligand>
        <name>shikimate</name>
        <dbReference type="ChEBI" id="CHEBI:36208"/>
    </ligand>
</feature>
<dbReference type="AlphaFoldDB" id="A0A9D2K597"/>
<evidence type="ECO:0000256" key="5">
    <source>
        <dbReference type="ARBA" id="ARBA00023002"/>
    </source>
</evidence>
<dbReference type="GO" id="GO:0009073">
    <property type="term" value="P:aromatic amino acid family biosynthetic process"/>
    <property type="evidence" value="ECO:0007669"/>
    <property type="project" value="UniProtKB-KW"/>
</dbReference>
<dbReference type="EC" id="1.1.1.25" evidence="2 7"/>
<evidence type="ECO:0000259" key="9">
    <source>
        <dbReference type="Pfam" id="PF18317"/>
    </source>
</evidence>
<proteinExistence type="inferred from homology"/>
<keyword evidence="6 7" id="KW-0057">Aromatic amino acid biosynthesis</keyword>
<comment type="caution">
    <text evidence="7">Lacks conserved residue(s) required for the propagation of feature annotation.</text>
</comment>
<dbReference type="InterPro" id="IPR022893">
    <property type="entry name" value="Shikimate_DH_fam"/>
</dbReference>
<dbReference type="EMBL" id="DXBC01000023">
    <property type="protein sequence ID" value="HIZ78427.1"/>
    <property type="molecule type" value="Genomic_DNA"/>
</dbReference>
<dbReference type="PANTHER" id="PTHR21089:SF1">
    <property type="entry name" value="BIFUNCTIONAL 3-DEHYDROQUINATE DEHYDRATASE_SHIKIMATE DEHYDROGENASE, CHLOROPLASTIC"/>
    <property type="match status" value="1"/>
</dbReference>
<evidence type="ECO:0000256" key="4">
    <source>
        <dbReference type="ARBA" id="ARBA00022857"/>
    </source>
</evidence>
<feature type="binding site" evidence="7">
    <location>
        <position position="92"/>
    </location>
    <ligand>
        <name>shikimate</name>
        <dbReference type="ChEBI" id="CHEBI:36208"/>
    </ligand>
</feature>
<dbReference type="GO" id="GO:0009423">
    <property type="term" value="P:chorismate biosynthetic process"/>
    <property type="evidence" value="ECO:0007669"/>
    <property type="project" value="UniProtKB-UniRule"/>
</dbReference>
<dbReference type="Gene3D" id="3.40.50.720">
    <property type="entry name" value="NAD(P)-binding Rossmann-like Domain"/>
    <property type="match status" value="1"/>
</dbReference>
<evidence type="ECO:0000313" key="10">
    <source>
        <dbReference type="EMBL" id="HIZ78427.1"/>
    </source>
</evidence>
<dbReference type="Gene3D" id="3.40.50.10860">
    <property type="entry name" value="Leucine Dehydrogenase, chain A, domain 1"/>
    <property type="match status" value="1"/>
</dbReference>
<dbReference type="PANTHER" id="PTHR21089">
    <property type="entry name" value="SHIKIMATE DEHYDROGENASE"/>
    <property type="match status" value="1"/>
</dbReference>
<sequence>MAKCYRSELVGAFGCPIDENPTGVMEEAAFAAKGLDYRYLTIKVEKGDLEDAMKAVRAFHMKGINITIPHKVAVLNYLDELSEAAGIIGAVNMVVNRDGKLYGENTDGKGYLKSLTDAGVSPAGKCITVLGAGGAARAISVECALAGVKKIYIANIEREQGEELTAMLKEKTGVEAEFLMWDHTLDVPDDTEILSNATSVGLYPHTDQKPNINYDTIRPDMVVTDVIFNDPNSLFLREAGARGAKTINGLGMLVNQGALNFTMWTGVEAPVDVMTDTLKREFDLK</sequence>
<feature type="binding site" evidence="7">
    <location>
        <position position="249"/>
    </location>
    <ligand>
        <name>NADP(+)</name>
        <dbReference type="ChEBI" id="CHEBI:58349"/>
    </ligand>
</feature>
<dbReference type="InterPro" id="IPR041121">
    <property type="entry name" value="SDH_C"/>
</dbReference>
<gene>
    <name evidence="7 10" type="primary">aroE</name>
    <name evidence="10" type="ORF">IAA17_01355</name>
</gene>
<dbReference type="Pfam" id="PF18317">
    <property type="entry name" value="SDH_C"/>
    <property type="match status" value="1"/>
</dbReference>
<dbReference type="NCBIfam" id="TIGR00507">
    <property type="entry name" value="aroE"/>
    <property type="match status" value="1"/>
</dbReference>
<dbReference type="Proteomes" id="UP000824101">
    <property type="component" value="Unassembled WGS sequence"/>
</dbReference>
<reference evidence="10" key="1">
    <citation type="journal article" date="2021" name="PeerJ">
        <title>Extensive microbial diversity within the chicken gut microbiome revealed by metagenomics and culture.</title>
        <authorList>
            <person name="Gilroy R."/>
            <person name="Ravi A."/>
            <person name="Getino M."/>
            <person name="Pursley I."/>
            <person name="Horton D.L."/>
            <person name="Alikhan N.F."/>
            <person name="Baker D."/>
            <person name="Gharbi K."/>
            <person name="Hall N."/>
            <person name="Watson M."/>
            <person name="Adriaenssens E.M."/>
            <person name="Foster-Nyarko E."/>
            <person name="Jarju S."/>
            <person name="Secka A."/>
            <person name="Antonio M."/>
            <person name="Oren A."/>
            <person name="Chaudhuri R.R."/>
            <person name="La Ragione R."/>
            <person name="Hildebrand F."/>
            <person name="Pallen M.J."/>
        </authorList>
    </citation>
    <scope>NUCLEOTIDE SEQUENCE</scope>
    <source>
        <strain evidence="10">ChiBcec1-1093</strain>
    </source>
</reference>
<feature type="binding site" evidence="7">
    <location>
        <position position="226"/>
    </location>
    <ligand>
        <name>NADP(+)</name>
        <dbReference type="ChEBI" id="CHEBI:58349"/>
    </ligand>
</feature>
<feature type="binding site" evidence="7">
    <location>
        <position position="67"/>
    </location>
    <ligand>
        <name>shikimate</name>
        <dbReference type="ChEBI" id="CHEBI:36208"/>
    </ligand>
</feature>
<comment type="similarity">
    <text evidence="7">Belongs to the shikimate dehydrogenase family.</text>
</comment>
<name>A0A9D2K597_9FIRM</name>
<evidence type="ECO:0000313" key="11">
    <source>
        <dbReference type="Proteomes" id="UP000824101"/>
    </source>
</evidence>
<dbReference type="CDD" id="cd01065">
    <property type="entry name" value="NAD_bind_Shikimate_DH"/>
    <property type="match status" value="1"/>
</dbReference>
<dbReference type="InterPro" id="IPR046346">
    <property type="entry name" value="Aminoacid_DH-like_N_sf"/>
</dbReference>
<feature type="domain" description="SDH C-terminal" evidence="9">
    <location>
        <begin position="249"/>
        <end position="279"/>
    </location>
</feature>
<evidence type="ECO:0000256" key="1">
    <source>
        <dbReference type="ARBA" id="ARBA00004871"/>
    </source>
</evidence>
<keyword evidence="3 7" id="KW-0028">Amino-acid biosynthesis</keyword>
<reference evidence="10" key="2">
    <citation type="submission" date="2021-04" db="EMBL/GenBank/DDBJ databases">
        <authorList>
            <person name="Gilroy R."/>
        </authorList>
    </citation>
    <scope>NUCLEOTIDE SEQUENCE</scope>
    <source>
        <strain evidence="10">ChiBcec1-1093</strain>
    </source>
</reference>
<feature type="binding site" evidence="7">
    <location>
        <begin position="131"/>
        <end position="135"/>
    </location>
    <ligand>
        <name>NADP(+)</name>
        <dbReference type="ChEBI" id="CHEBI:58349"/>
    </ligand>
</feature>
<dbReference type="GO" id="GO:0004764">
    <property type="term" value="F:shikimate 3-dehydrogenase (NADP+) activity"/>
    <property type="evidence" value="ECO:0007669"/>
    <property type="project" value="UniProtKB-UniRule"/>
</dbReference>
<evidence type="ECO:0000256" key="7">
    <source>
        <dbReference type="HAMAP-Rule" id="MF_00222"/>
    </source>
</evidence>
<dbReference type="SUPFAM" id="SSF51735">
    <property type="entry name" value="NAD(P)-binding Rossmann-fold domains"/>
    <property type="match status" value="1"/>
</dbReference>
<feature type="binding site" evidence="7">
    <location>
        <position position="83"/>
    </location>
    <ligand>
        <name>NADP(+)</name>
        <dbReference type="ChEBI" id="CHEBI:58349"/>
    </ligand>
</feature>
<dbReference type="HAMAP" id="MF_00222">
    <property type="entry name" value="Shikimate_DH_AroE"/>
    <property type="match status" value="1"/>
</dbReference>
<keyword evidence="5 7" id="KW-0560">Oxidoreductase</keyword>
<dbReference type="InterPro" id="IPR036291">
    <property type="entry name" value="NAD(P)-bd_dom_sf"/>
</dbReference>
<dbReference type="GO" id="GO:0019632">
    <property type="term" value="P:shikimate metabolic process"/>
    <property type="evidence" value="ECO:0007669"/>
    <property type="project" value="InterPro"/>
</dbReference>
<accession>A0A9D2K597</accession>
<feature type="domain" description="Shikimate dehydrogenase substrate binding N-terminal" evidence="8">
    <location>
        <begin position="13"/>
        <end position="94"/>
    </location>
</feature>
<organism evidence="10 11">
    <name type="scientific">Candidatus Lachnoclostridium stercorigallinarum</name>
    <dbReference type="NCBI Taxonomy" id="2838634"/>
    <lineage>
        <taxon>Bacteria</taxon>
        <taxon>Bacillati</taxon>
        <taxon>Bacillota</taxon>
        <taxon>Clostridia</taxon>
        <taxon>Lachnospirales</taxon>
        <taxon>Lachnospiraceae</taxon>
    </lineage>
</organism>
<evidence type="ECO:0000256" key="2">
    <source>
        <dbReference type="ARBA" id="ARBA00012962"/>
    </source>
</evidence>
<protein>
    <recommendedName>
        <fullName evidence="2 7">Shikimate dehydrogenase (NADP(+))</fullName>
        <shortName evidence="7">SDH</shortName>
        <ecNumber evidence="2 7">1.1.1.25</ecNumber>
    </recommendedName>
</protein>
<evidence type="ECO:0000256" key="3">
    <source>
        <dbReference type="ARBA" id="ARBA00022605"/>
    </source>
</evidence>
<comment type="caution">
    <text evidence="10">The sequence shown here is derived from an EMBL/GenBank/DDBJ whole genome shotgun (WGS) entry which is preliminary data.</text>
</comment>
<dbReference type="SUPFAM" id="SSF53223">
    <property type="entry name" value="Aminoacid dehydrogenase-like, N-terminal domain"/>
    <property type="match status" value="1"/>
</dbReference>
<feature type="binding site" evidence="7">
    <location>
        <position position="256"/>
    </location>
    <ligand>
        <name>shikimate</name>
        <dbReference type="ChEBI" id="CHEBI:36208"/>
    </ligand>
</feature>
<feature type="active site" description="Proton acceptor" evidence="7">
    <location>
        <position position="71"/>
    </location>
</feature>
<evidence type="ECO:0000259" key="8">
    <source>
        <dbReference type="Pfam" id="PF08501"/>
    </source>
</evidence>
<dbReference type="Pfam" id="PF08501">
    <property type="entry name" value="Shikimate_dh_N"/>
    <property type="match status" value="1"/>
</dbReference>
<dbReference type="GO" id="GO:0008652">
    <property type="term" value="P:amino acid biosynthetic process"/>
    <property type="evidence" value="ECO:0007669"/>
    <property type="project" value="UniProtKB-KW"/>
</dbReference>
<dbReference type="InterPro" id="IPR011342">
    <property type="entry name" value="Shikimate_DH"/>
</dbReference>
<keyword evidence="4 7" id="KW-0521">NADP</keyword>
<comment type="function">
    <text evidence="7">Involved in the biosynthesis of the chorismate, which leads to the biosynthesis of aromatic amino acids. Catalyzes the reversible NADPH linked reduction of 3-dehydroshikimate (DHSA) to yield shikimate (SA).</text>
</comment>
<dbReference type="InterPro" id="IPR013708">
    <property type="entry name" value="Shikimate_DH-bd_N"/>
</dbReference>
<comment type="pathway">
    <text evidence="1 7">Metabolic intermediate biosynthesis; chorismate biosynthesis; chorismate from D-erythrose 4-phosphate and phosphoenolpyruvate: step 4/7.</text>
</comment>
<comment type="catalytic activity">
    <reaction evidence="7">
        <text>shikimate + NADP(+) = 3-dehydroshikimate + NADPH + H(+)</text>
        <dbReference type="Rhea" id="RHEA:17737"/>
        <dbReference type="ChEBI" id="CHEBI:15378"/>
        <dbReference type="ChEBI" id="CHEBI:16630"/>
        <dbReference type="ChEBI" id="CHEBI:36208"/>
        <dbReference type="ChEBI" id="CHEBI:57783"/>
        <dbReference type="ChEBI" id="CHEBI:58349"/>
        <dbReference type="EC" id="1.1.1.25"/>
    </reaction>
</comment>